<sequence length="95" mass="10757">MPLKKHFISIERKLQILDQLKKGENVSFVTKSLDLIEVIILVINKNEQKIRHSVAAGCSISSNMTFRSEETIIELMKKALTIWIEACSKADSTNP</sequence>
<evidence type="ECO:0000313" key="2">
    <source>
        <dbReference type="Proteomes" id="UP000887013"/>
    </source>
</evidence>
<dbReference type="EMBL" id="BMAW01052245">
    <property type="protein sequence ID" value="GFS84889.1"/>
    <property type="molecule type" value="Genomic_DNA"/>
</dbReference>
<accession>A0A8X6MYY6</accession>
<name>A0A8X6MYY6_NEPPI</name>
<dbReference type="OrthoDB" id="125347at2759"/>
<protein>
    <submittedName>
        <fullName evidence="1">Uncharacterized protein</fullName>
    </submittedName>
</protein>
<proteinExistence type="predicted"/>
<gene>
    <name evidence="1" type="ORF">NPIL_409351</name>
</gene>
<dbReference type="AlphaFoldDB" id="A0A8X6MYY6"/>
<organism evidence="1 2">
    <name type="scientific">Nephila pilipes</name>
    <name type="common">Giant wood spider</name>
    <name type="synonym">Nephila maculata</name>
    <dbReference type="NCBI Taxonomy" id="299642"/>
    <lineage>
        <taxon>Eukaryota</taxon>
        <taxon>Metazoa</taxon>
        <taxon>Ecdysozoa</taxon>
        <taxon>Arthropoda</taxon>
        <taxon>Chelicerata</taxon>
        <taxon>Arachnida</taxon>
        <taxon>Araneae</taxon>
        <taxon>Araneomorphae</taxon>
        <taxon>Entelegynae</taxon>
        <taxon>Araneoidea</taxon>
        <taxon>Nephilidae</taxon>
        <taxon>Nephila</taxon>
    </lineage>
</organism>
<comment type="caution">
    <text evidence="1">The sequence shown here is derived from an EMBL/GenBank/DDBJ whole genome shotgun (WGS) entry which is preliminary data.</text>
</comment>
<keyword evidence="2" id="KW-1185">Reference proteome</keyword>
<dbReference type="Proteomes" id="UP000887013">
    <property type="component" value="Unassembled WGS sequence"/>
</dbReference>
<reference evidence="1" key="1">
    <citation type="submission" date="2020-08" db="EMBL/GenBank/DDBJ databases">
        <title>Multicomponent nature underlies the extraordinary mechanical properties of spider dragline silk.</title>
        <authorList>
            <person name="Kono N."/>
            <person name="Nakamura H."/>
            <person name="Mori M."/>
            <person name="Yoshida Y."/>
            <person name="Ohtoshi R."/>
            <person name="Malay A.D."/>
            <person name="Moran D.A.P."/>
            <person name="Tomita M."/>
            <person name="Numata K."/>
            <person name="Arakawa K."/>
        </authorList>
    </citation>
    <scope>NUCLEOTIDE SEQUENCE</scope>
</reference>
<evidence type="ECO:0000313" key="1">
    <source>
        <dbReference type="EMBL" id="GFS84889.1"/>
    </source>
</evidence>